<sequence>MKWLIAPACALLLSACGLQPMYAGGAGGAVAQGLAAVEVPAIEGRAGWLMRNALVDRLGAAGGQGAPARYRLDVRLDDKLEGLGLLSDDTIGRERRTLRARYQLVDLATGEILLDATAGSDAGIDVVSSEYATIAAEQTALENLSKSVADRIVTRVSLQLRGAAREASAGQ</sequence>
<comment type="caution">
    <text evidence="2">The sequence shown here is derived from an EMBL/GenBank/DDBJ whole genome shotgun (WGS) entry which is preliminary data.</text>
</comment>
<gene>
    <name evidence="2" type="ORF">GCM10011617_24090</name>
</gene>
<evidence type="ECO:0008006" key="4">
    <source>
        <dbReference type="Google" id="ProtNLM"/>
    </source>
</evidence>
<dbReference type="Pfam" id="PF04390">
    <property type="entry name" value="LptE"/>
    <property type="match status" value="1"/>
</dbReference>
<evidence type="ECO:0000313" key="2">
    <source>
        <dbReference type="EMBL" id="GHA02567.1"/>
    </source>
</evidence>
<dbReference type="InterPro" id="IPR007485">
    <property type="entry name" value="LPS_assembly_LptE"/>
</dbReference>
<keyword evidence="3" id="KW-1185">Reference proteome</keyword>
<dbReference type="AlphaFoldDB" id="A0A918RM47"/>
<dbReference type="GO" id="GO:0043165">
    <property type="term" value="P:Gram-negative-bacterium-type cell outer membrane assembly"/>
    <property type="evidence" value="ECO:0007669"/>
    <property type="project" value="InterPro"/>
</dbReference>
<dbReference type="Gene3D" id="3.30.160.150">
    <property type="entry name" value="Lipoprotein like domain"/>
    <property type="match status" value="1"/>
</dbReference>
<name>A0A918RM47_9SPHN</name>
<dbReference type="RefSeq" id="WP_189541898.1">
    <property type="nucleotide sequence ID" value="NZ_BMZD01000006.1"/>
</dbReference>
<feature type="signal peptide" evidence="1">
    <location>
        <begin position="1"/>
        <end position="25"/>
    </location>
</feature>
<feature type="chain" id="PRO_5038125048" description="Secreted (Periplasmic)-like protein" evidence="1">
    <location>
        <begin position="26"/>
        <end position="171"/>
    </location>
</feature>
<accession>A0A918RM47</accession>
<evidence type="ECO:0000256" key="1">
    <source>
        <dbReference type="SAM" id="SignalP"/>
    </source>
</evidence>
<keyword evidence="1" id="KW-0732">Signal</keyword>
<proteinExistence type="predicted"/>
<organism evidence="2 3">
    <name type="scientific">Novosphingobium arvoryzae</name>
    <dbReference type="NCBI Taxonomy" id="1256514"/>
    <lineage>
        <taxon>Bacteria</taxon>
        <taxon>Pseudomonadati</taxon>
        <taxon>Pseudomonadota</taxon>
        <taxon>Alphaproteobacteria</taxon>
        <taxon>Sphingomonadales</taxon>
        <taxon>Sphingomonadaceae</taxon>
        <taxon>Novosphingobium</taxon>
    </lineage>
</organism>
<reference evidence="2" key="1">
    <citation type="journal article" date="2014" name="Int. J. Syst. Evol. Microbiol.">
        <title>Complete genome sequence of Corynebacterium casei LMG S-19264T (=DSM 44701T), isolated from a smear-ripened cheese.</title>
        <authorList>
            <consortium name="US DOE Joint Genome Institute (JGI-PGF)"/>
            <person name="Walter F."/>
            <person name="Albersmeier A."/>
            <person name="Kalinowski J."/>
            <person name="Ruckert C."/>
        </authorList>
    </citation>
    <scope>NUCLEOTIDE SEQUENCE</scope>
    <source>
        <strain evidence="2">KCTC 32422</strain>
    </source>
</reference>
<dbReference type="EMBL" id="BMZD01000006">
    <property type="protein sequence ID" value="GHA02567.1"/>
    <property type="molecule type" value="Genomic_DNA"/>
</dbReference>
<reference evidence="2" key="2">
    <citation type="submission" date="2020-09" db="EMBL/GenBank/DDBJ databases">
        <authorList>
            <person name="Sun Q."/>
            <person name="Kim S."/>
        </authorList>
    </citation>
    <scope>NUCLEOTIDE SEQUENCE</scope>
    <source>
        <strain evidence="2">KCTC 32422</strain>
    </source>
</reference>
<dbReference type="PROSITE" id="PS51257">
    <property type="entry name" value="PROKAR_LIPOPROTEIN"/>
    <property type="match status" value="1"/>
</dbReference>
<protein>
    <recommendedName>
        <fullName evidence="4">Secreted (Periplasmic)-like protein</fullName>
    </recommendedName>
</protein>
<dbReference type="Proteomes" id="UP000634139">
    <property type="component" value="Unassembled WGS sequence"/>
</dbReference>
<dbReference type="GO" id="GO:0019867">
    <property type="term" value="C:outer membrane"/>
    <property type="evidence" value="ECO:0007669"/>
    <property type="project" value="InterPro"/>
</dbReference>
<evidence type="ECO:0000313" key="3">
    <source>
        <dbReference type="Proteomes" id="UP000634139"/>
    </source>
</evidence>